<comment type="caution">
    <text evidence="2">The sequence shown here is derived from an EMBL/GenBank/DDBJ whole genome shotgun (WGS) entry which is preliminary data.</text>
</comment>
<feature type="region of interest" description="Disordered" evidence="1">
    <location>
        <begin position="1"/>
        <end position="42"/>
    </location>
</feature>
<reference evidence="2 3" key="1">
    <citation type="journal article" date="2019" name="Fungal Biol. Biotechnol.">
        <title>Draft genome sequence of fastidious pathogen Ceratobasidium theobromae, which causes vascular-streak dieback in Theobroma cacao.</title>
        <authorList>
            <person name="Ali S.S."/>
            <person name="Asman A."/>
            <person name="Shao J."/>
            <person name="Firmansyah A.P."/>
            <person name="Susilo A.W."/>
            <person name="Rosmana A."/>
            <person name="McMahon P."/>
            <person name="Junaid M."/>
            <person name="Guest D."/>
            <person name="Kheng T.Y."/>
            <person name="Meinhardt L.W."/>
            <person name="Bailey B.A."/>
        </authorList>
    </citation>
    <scope>NUCLEOTIDE SEQUENCE [LARGE SCALE GENOMIC DNA]</scope>
    <source>
        <strain evidence="2 3">CT2</strain>
    </source>
</reference>
<feature type="compositionally biased region" description="Polar residues" evidence="1">
    <location>
        <begin position="29"/>
        <end position="40"/>
    </location>
</feature>
<dbReference type="EMBL" id="SSOP01000885">
    <property type="protein sequence ID" value="KAB5587662.1"/>
    <property type="molecule type" value="Genomic_DNA"/>
</dbReference>
<dbReference type="AlphaFoldDB" id="A0A5N5Q7C4"/>
<protein>
    <submittedName>
        <fullName evidence="2">Uncharacterized protein</fullName>
    </submittedName>
</protein>
<evidence type="ECO:0000313" key="3">
    <source>
        <dbReference type="Proteomes" id="UP000383932"/>
    </source>
</evidence>
<gene>
    <name evidence="2" type="ORF">CTheo_8898</name>
</gene>
<name>A0A5N5Q7C4_9AGAM</name>
<sequence length="455" mass="49800">MAARRSAAAPRADPRPRAPIPTAMPYTADTDSNTYRTGSDTYHAGSEAGGSFVSVMYPRHQPFVVLPWMLRKWGNYSQGSSGRSQGSSTYIRSSSAYQASQAYAQSSATYTQGSNTYVPDDASYTEESDTYTQGPDTYTQGARTLSPPPVPPKLPRTPRGARTHTTPKWAMSPVTPKTPNPNASYYEYAVDPIHGHAQDIWKYDTKDPGWCDDPPYAGWMIWQGFERSIGCANECRGLDAPAHEPRDCDKYSCANALWYLNVHAPPPFEWLCTQAVLYPNVLILSWIAPTGGRGVVTLDLVNCTEVRSAPSPSHPSARDDVGRVAARLQSAELAETLCPFQLLYSDGVERLGTDTAMERVWWVGAIWDVLMTISRTPTRALTDGSVSESGSLHTSFCSHSSSNAYGSISKSQGICRFKRHGHPSTISSVLVFGCVHIISVPYNSFIHPQLNLALA</sequence>
<feature type="compositionally biased region" description="Low complexity" evidence="1">
    <location>
        <begin position="1"/>
        <end position="11"/>
    </location>
</feature>
<feature type="compositionally biased region" description="Pro residues" evidence="1">
    <location>
        <begin position="146"/>
        <end position="155"/>
    </location>
</feature>
<feature type="region of interest" description="Disordered" evidence="1">
    <location>
        <begin position="108"/>
        <end position="176"/>
    </location>
</feature>
<feature type="compositionally biased region" description="Polar residues" evidence="1">
    <location>
        <begin position="130"/>
        <end position="143"/>
    </location>
</feature>
<proteinExistence type="predicted"/>
<dbReference type="Proteomes" id="UP000383932">
    <property type="component" value="Unassembled WGS sequence"/>
</dbReference>
<accession>A0A5N5Q7C4</accession>
<evidence type="ECO:0000256" key="1">
    <source>
        <dbReference type="SAM" id="MobiDB-lite"/>
    </source>
</evidence>
<evidence type="ECO:0000313" key="2">
    <source>
        <dbReference type="EMBL" id="KAB5587662.1"/>
    </source>
</evidence>
<organism evidence="2 3">
    <name type="scientific">Ceratobasidium theobromae</name>
    <dbReference type="NCBI Taxonomy" id="1582974"/>
    <lineage>
        <taxon>Eukaryota</taxon>
        <taxon>Fungi</taxon>
        <taxon>Dikarya</taxon>
        <taxon>Basidiomycota</taxon>
        <taxon>Agaricomycotina</taxon>
        <taxon>Agaricomycetes</taxon>
        <taxon>Cantharellales</taxon>
        <taxon>Ceratobasidiaceae</taxon>
        <taxon>Ceratobasidium</taxon>
    </lineage>
</organism>
<keyword evidence="3" id="KW-1185">Reference proteome</keyword>
<dbReference type="OrthoDB" id="2507336at2759"/>